<reference evidence="2 3" key="1">
    <citation type="submission" date="2017-12" db="EMBL/GenBank/DDBJ databases">
        <title>Comparative genomics of Botrytis spp.</title>
        <authorList>
            <person name="Valero-Jimenez C.A."/>
            <person name="Tapia P."/>
            <person name="Veloso J."/>
            <person name="Silva-Moreno E."/>
            <person name="Staats M."/>
            <person name="Valdes J.H."/>
            <person name="Van Kan J.A.L."/>
        </authorList>
    </citation>
    <scope>NUCLEOTIDE SEQUENCE [LARGE SCALE GENOMIC DNA]</scope>
    <source>
        <strain evidence="2 3">Bh0001</strain>
    </source>
</reference>
<evidence type="ECO:0000313" key="2">
    <source>
        <dbReference type="EMBL" id="TGO37080.1"/>
    </source>
</evidence>
<accession>A0A4Z1GP81</accession>
<dbReference type="AlphaFoldDB" id="A0A4Z1GP81"/>
<dbReference type="EMBL" id="PQXK01000106">
    <property type="protein sequence ID" value="TGO37080.1"/>
    <property type="molecule type" value="Genomic_DNA"/>
</dbReference>
<gene>
    <name evidence="2" type="ORF">BHYA_0106g00130</name>
</gene>
<keyword evidence="3" id="KW-1185">Reference proteome</keyword>
<organism evidence="2 3">
    <name type="scientific">Botrytis hyacinthi</name>
    <dbReference type="NCBI Taxonomy" id="278943"/>
    <lineage>
        <taxon>Eukaryota</taxon>
        <taxon>Fungi</taxon>
        <taxon>Dikarya</taxon>
        <taxon>Ascomycota</taxon>
        <taxon>Pezizomycotina</taxon>
        <taxon>Leotiomycetes</taxon>
        <taxon>Helotiales</taxon>
        <taxon>Sclerotiniaceae</taxon>
        <taxon>Botrytis</taxon>
    </lineage>
</organism>
<feature type="region of interest" description="Disordered" evidence="1">
    <location>
        <begin position="1"/>
        <end position="56"/>
    </location>
</feature>
<evidence type="ECO:0000256" key="1">
    <source>
        <dbReference type="SAM" id="MobiDB-lite"/>
    </source>
</evidence>
<feature type="compositionally biased region" description="Low complexity" evidence="1">
    <location>
        <begin position="7"/>
        <end position="39"/>
    </location>
</feature>
<name>A0A4Z1GP81_9HELO</name>
<proteinExistence type="predicted"/>
<evidence type="ECO:0000313" key="3">
    <source>
        <dbReference type="Proteomes" id="UP000297814"/>
    </source>
</evidence>
<dbReference type="Proteomes" id="UP000297814">
    <property type="component" value="Unassembled WGS sequence"/>
</dbReference>
<protein>
    <submittedName>
        <fullName evidence="2">Uncharacterized protein</fullName>
    </submittedName>
</protein>
<comment type="caution">
    <text evidence="2">The sequence shown here is derived from an EMBL/GenBank/DDBJ whole genome shotgun (WGS) entry which is preliminary data.</text>
</comment>
<sequence length="81" mass="8608">MPMVLNSLSPQSLSPQSSVLSPQSSVLSPQSLSPSVPQPRYSPKKPHFVSEAASHPRTLEKRALKPVSVCVFASFAAGMGF</sequence>